<accession>A0A7X6HEJ9</accession>
<protein>
    <recommendedName>
        <fullName evidence="3">Antibiotic biosynthesis monooxygenase</fullName>
    </recommendedName>
</protein>
<comment type="caution">
    <text evidence="1">The sequence shown here is derived from an EMBL/GenBank/DDBJ whole genome shotgun (WGS) entry which is preliminary data.</text>
</comment>
<dbReference type="AlphaFoldDB" id="A0A7X6HEJ9"/>
<dbReference type="RefSeq" id="WP_168487171.1">
    <property type="nucleotide sequence ID" value="NZ_JAAZSQ010000013.1"/>
</dbReference>
<reference evidence="1 2" key="1">
    <citation type="submission" date="2020-04" db="EMBL/GenBank/DDBJ databases">
        <title>Arthrobacter sp. nov.</title>
        <authorList>
            <person name="Liu S."/>
        </authorList>
    </citation>
    <scope>NUCLEOTIDE SEQUENCE [LARGE SCALE GENOMIC DNA]</scope>
    <source>
        <strain evidence="1 2">E918</strain>
    </source>
</reference>
<sequence length="100" mass="11394">MFTLQIEHDVRDFRMWKRAFDGDPLDRAGSGVRSYRISRPIGEENHVMVELDFETQEAAVFFLARLENDVWKSGAAAQALLNEPSTRIIETLAVETLEAP</sequence>
<dbReference type="Proteomes" id="UP000544090">
    <property type="component" value="Unassembled WGS sequence"/>
</dbReference>
<evidence type="ECO:0008006" key="3">
    <source>
        <dbReference type="Google" id="ProtNLM"/>
    </source>
</evidence>
<proteinExistence type="predicted"/>
<evidence type="ECO:0000313" key="1">
    <source>
        <dbReference type="EMBL" id="NKX55561.1"/>
    </source>
</evidence>
<dbReference type="EMBL" id="JAAZSQ010000013">
    <property type="protein sequence ID" value="NKX55561.1"/>
    <property type="molecule type" value="Genomic_DNA"/>
</dbReference>
<name>A0A7X6HEJ9_9MICC</name>
<keyword evidence="2" id="KW-1185">Reference proteome</keyword>
<gene>
    <name evidence="1" type="ORF">HGG74_13650</name>
</gene>
<organism evidence="1 2">
    <name type="scientific">Arthrobacter mobilis</name>
    <dbReference type="NCBI Taxonomy" id="2724944"/>
    <lineage>
        <taxon>Bacteria</taxon>
        <taxon>Bacillati</taxon>
        <taxon>Actinomycetota</taxon>
        <taxon>Actinomycetes</taxon>
        <taxon>Micrococcales</taxon>
        <taxon>Micrococcaceae</taxon>
        <taxon>Arthrobacter</taxon>
    </lineage>
</organism>
<evidence type="ECO:0000313" key="2">
    <source>
        <dbReference type="Proteomes" id="UP000544090"/>
    </source>
</evidence>